<protein>
    <recommendedName>
        <fullName evidence="4 6">Molybdenum cofactor biosynthesis protein B</fullName>
    </recommendedName>
</protein>
<evidence type="ECO:0000256" key="4">
    <source>
        <dbReference type="ARBA" id="ARBA00015262"/>
    </source>
</evidence>
<dbReference type="FunFam" id="3.40.980.10:FF:000006">
    <property type="entry name" value="Molybdenum cofactor biosynthesis protein B"/>
    <property type="match status" value="1"/>
</dbReference>
<comment type="pathway">
    <text evidence="2 6">Cofactor biosynthesis; molybdopterin biosynthesis.</text>
</comment>
<name>A0A327YTB5_9BACL</name>
<feature type="domain" description="MoaB/Mog" evidence="7">
    <location>
        <begin position="17"/>
        <end position="162"/>
    </location>
</feature>
<dbReference type="EMBL" id="QLMH01000003">
    <property type="protein sequence ID" value="RAK21239.1"/>
    <property type="molecule type" value="Genomic_DNA"/>
</dbReference>
<dbReference type="SUPFAM" id="SSF53218">
    <property type="entry name" value="Molybdenum cofactor biosynthesis proteins"/>
    <property type="match status" value="1"/>
</dbReference>
<keyword evidence="9" id="KW-1185">Reference proteome</keyword>
<dbReference type="PANTHER" id="PTHR43232:SF2">
    <property type="entry name" value="MOLYBDENUM COFACTOR BIOSYNTHESIS PROTEIN B"/>
    <property type="match status" value="1"/>
</dbReference>
<dbReference type="OrthoDB" id="9784492at2"/>
<dbReference type="SMART" id="SM00852">
    <property type="entry name" value="MoCF_biosynth"/>
    <property type="match status" value="1"/>
</dbReference>
<dbReference type="PIRSF" id="PIRSF006443">
    <property type="entry name" value="MoaB"/>
    <property type="match status" value="1"/>
</dbReference>
<comment type="similarity">
    <text evidence="3 6">Belongs to the MoaB/Mog family.</text>
</comment>
<organism evidence="8 9">
    <name type="scientific">Paranoxybacillus vitaminiphilus</name>
    <dbReference type="NCBI Taxonomy" id="581036"/>
    <lineage>
        <taxon>Bacteria</taxon>
        <taxon>Bacillati</taxon>
        <taxon>Bacillota</taxon>
        <taxon>Bacilli</taxon>
        <taxon>Bacillales</taxon>
        <taxon>Anoxybacillaceae</taxon>
        <taxon>Paranoxybacillus</taxon>
    </lineage>
</organism>
<dbReference type="PROSITE" id="PS01078">
    <property type="entry name" value="MOCF_BIOSYNTHESIS_1"/>
    <property type="match status" value="1"/>
</dbReference>
<gene>
    <name evidence="8" type="ORF">B0I26_103194</name>
</gene>
<evidence type="ECO:0000256" key="3">
    <source>
        <dbReference type="ARBA" id="ARBA00006112"/>
    </source>
</evidence>
<dbReference type="NCBIfam" id="TIGR00177">
    <property type="entry name" value="molyb_syn"/>
    <property type="match status" value="1"/>
</dbReference>
<dbReference type="GO" id="GO:0016779">
    <property type="term" value="F:nucleotidyltransferase activity"/>
    <property type="evidence" value="ECO:0007669"/>
    <property type="project" value="UniProtKB-KW"/>
</dbReference>
<dbReference type="RefSeq" id="WP_111644494.1">
    <property type="nucleotide sequence ID" value="NZ_QLMH01000003.1"/>
</dbReference>
<evidence type="ECO:0000256" key="2">
    <source>
        <dbReference type="ARBA" id="ARBA00005046"/>
    </source>
</evidence>
<proteinExistence type="inferred from homology"/>
<keyword evidence="8" id="KW-0548">Nucleotidyltransferase</keyword>
<dbReference type="InterPro" id="IPR036425">
    <property type="entry name" value="MoaB/Mog-like_dom_sf"/>
</dbReference>
<dbReference type="Proteomes" id="UP000248555">
    <property type="component" value="Unassembled WGS sequence"/>
</dbReference>
<evidence type="ECO:0000313" key="8">
    <source>
        <dbReference type="EMBL" id="RAK21239.1"/>
    </source>
</evidence>
<dbReference type="Gene3D" id="3.40.980.10">
    <property type="entry name" value="MoaB/Mog-like domain"/>
    <property type="match status" value="1"/>
</dbReference>
<sequence length="170" mass="18509">MSVTEHKKEAPRRVKCKVITISDTRTADTDKSGKLMMQLLKEAGHEVIDYEIVKDEKTAIREAILAGCANRNIDAVLTNGGTGIARRDVTIETVKEIIEKEIVGFGELFRMLSYTEDIGSAAILSRAIAGVANDTAIFSTPGSTGAVKLAMTKLILPEIGHVIREIRKDL</sequence>
<keyword evidence="5 6" id="KW-0501">Molybdenum cofactor biosynthesis</keyword>
<evidence type="ECO:0000256" key="1">
    <source>
        <dbReference type="ARBA" id="ARBA00003487"/>
    </source>
</evidence>
<dbReference type="GO" id="GO:0005829">
    <property type="term" value="C:cytosol"/>
    <property type="evidence" value="ECO:0007669"/>
    <property type="project" value="TreeGrafter"/>
</dbReference>
<dbReference type="Pfam" id="PF00994">
    <property type="entry name" value="MoCF_biosynth"/>
    <property type="match status" value="1"/>
</dbReference>
<keyword evidence="8" id="KW-0808">Transferase</keyword>
<accession>A0A327YTB5</accession>
<evidence type="ECO:0000259" key="7">
    <source>
        <dbReference type="SMART" id="SM00852"/>
    </source>
</evidence>
<comment type="caution">
    <text evidence="8">The sequence shown here is derived from an EMBL/GenBank/DDBJ whole genome shotgun (WGS) entry which is preliminary data.</text>
</comment>
<dbReference type="GO" id="GO:0006777">
    <property type="term" value="P:Mo-molybdopterin cofactor biosynthetic process"/>
    <property type="evidence" value="ECO:0007669"/>
    <property type="project" value="UniProtKB-UniRule"/>
</dbReference>
<dbReference type="InterPro" id="IPR001453">
    <property type="entry name" value="MoaB/Mog_dom"/>
</dbReference>
<dbReference type="PANTHER" id="PTHR43232">
    <property type="entry name" value="MOLYBDENUM COFACTOR BIOSYNTHESIS PROTEIN B"/>
    <property type="match status" value="1"/>
</dbReference>
<dbReference type="InterPro" id="IPR008284">
    <property type="entry name" value="MoCF_biosynth_CS"/>
</dbReference>
<dbReference type="AlphaFoldDB" id="A0A327YTB5"/>
<evidence type="ECO:0000256" key="5">
    <source>
        <dbReference type="ARBA" id="ARBA00023150"/>
    </source>
</evidence>
<dbReference type="CDD" id="cd00886">
    <property type="entry name" value="MogA_MoaB"/>
    <property type="match status" value="1"/>
</dbReference>
<comment type="function">
    <text evidence="1 6">May be involved in the biosynthesis of molybdopterin.</text>
</comment>
<reference evidence="8 9" key="1">
    <citation type="submission" date="2018-06" db="EMBL/GenBank/DDBJ databases">
        <title>Genomic Encyclopedia of Type Strains, Phase III (KMG-III): the genomes of soil and plant-associated and newly described type strains.</title>
        <authorList>
            <person name="Whitman W."/>
        </authorList>
    </citation>
    <scope>NUCLEOTIDE SEQUENCE [LARGE SCALE GENOMIC DNA]</scope>
    <source>
        <strain evidence="8 9">CGMCC 1.8979</strain>
    </source>
</reference>
<evidence type="ECO:0000313" key="9">
    <source>
        <dbReference type="Proteomes" id="UP000248555"/>
    </source>
</evidence>
<dbReference type="InterPro" id="IPR012245">
    <property type="entry name" value="MoaB"/>
</dbReference>
<evidence type="ECO:0000256" key="6">
    <source>
        <dbReference type="PIRNR" id="PIRNR006443"/>
    </source>
</evidence>
<dbReference type="UniPathway" id="UPA00344"/>